<dbReference type="Pfam" id="PF17390">
    <property type="entry name" value="Bac_rhamnosid_C"/>
    <property type="match status" value="1"/>
</dbReference>
<dbReference type="VEuPathDB" id="FungiDB:P174DRAFT_458703"/>
<dbReference type="PANTHER" id="PTHR33307:SF6">
    <property type="entry name" value="ALPHA-RHAMNOSIDASE (EUROFUNG)-RELATED"/>
    <property type="match status" value="1"/>
</dbReference>
<dbReference type="Pfam" id="PF25788">
    <property type="entry name" value="Ig_Rha78A_N"/>
    <property type="match status" value="1"/>
</dbReference>
<dbReference type="GeneID" id="36537024"/>
<dbReference type="Pfam" id="PF17389">
    <property type="entry name" value="Bac_rhamnosid6H"/>
    <property type="match status" value="1"/>
</dbReference>
<feature type="domain" description="Alpha-L-rhamnosidase C-terminal" evidence="7">
    <location>
        <begin position="779"/>
        <end position="857"/>
    </location>
</feature>
<dbReference type="AlphaFoldDB" id="A0A2I1CBW2"/>
<dbReference type="EC" id="3.2.1.40" evidence="2"/>
<reference evidence="9" key="1">
    <citation type="journal article" date="2018" name="Proc. Natl. Acad. Sci. U.S.A.">
        <title>Linking secondary metabolites to gene clusters through genome sequencing of six diverse Aspergillus species.</title>
        <authorList>
            <person name="Kaerboelling I."/>
            <person name="Vesth T.C."/>
            <person name="Frisvad J.C."/>
            <person name="Nybo J.L."/>
            <person name="Theobald S."/>
            <person name="Kuo A."/>
            <person name="Bowyer P."/>
            <person name="Matsuda Y."/>
            <person name="Mondo S."/>
            <person name="Lyhne E.K."/>
            <person name="Kogle M.E."/>
            <person name="Clum A."/>
            <person name="Lipzen A."/>
            <person name="Salamov A."/>
            <person name="Ngan C.Y."/>
            <person name="Daum C."/>
            <person name="Chiniquy J."/>
            <person name="Barry K."/>
            <person name="LaButti K."/>
            <person name="Haridas S."/>
            <person name="Simmons B.A."/>
            <person name="Magnuson J.K."/>
            <person name="Mortensen U.H."/>
            <person name="Larsen T.O."/>
            <person name="Grigoriev I.V."/>
            <person name="Baker S.E."/>
            <person name="Andersen M.R."/>
        </authorList>
    </citation>
    <scope>NUCLEOTIDE SEQUENCE [LARGE SCALE GENOMIC DNA]</scope>
    <source>
        <strain evidence="9">IBT 16806</strain>
    </source>
</reference>
<dbReference type="SUPFAM" id="SSF48208">
    <property type="entry name" value="Six-hairpin glycosidases"/>
    <property type="match status" value="1"/>
</dbReference>
<accession>A0A2I1CBW2</accession>
<organism evidence="8 9">
    <name type="scientific">Aspergillus novofumigatus (strain IBT 16806)</name>
    <dbReference type="NCBI Taxonomy" id="1392255"/>
    <lineage>
        <taxon>Eukaryota</taxon>
        <taxon>Fungi</taxon>
        <taxon>Dikarya</taxon>
        <taxon>Ascomycota</taxon>
        <taxon>Pezizomycotina</taxon>
        <taxon>Eurotiomycetes</taxon>
        <taxon>Eurotiomycetidae</taxon>
        <taxon>Eurotiales</taxon>
        <taxon>Aspergillaceae</taxon>
        <taxon>Aspergillus</taxon>
        <taxon>Aspergillus subgen. Fumigati</taxon>
    </lineage>
</organism>
<dbReference type="InterPro" id="IPR013737">
    <property type="entry name" value="Bac_rhamnosid_N"/>
</dbReference>
<dbReference type="InterPro" id="IPR013783">
    <property type="entry name" value="Ig-like_fold"/>
</dbReference>
<dbReference type="OrthoDB" id="10036721at2759"/>
<dbReference type="InterPro" id="IPR008902">
    <property type="entry name" value="Rhamnosid_concanavalin"/>
</dbReference>
<dbReference type="Gene3D" id="2.60.420.10">
    <property type="entry name" value="Maltose phosphorylase, domain 3"/>
    <property type="match status" value="1"/>
</dbReference>
<evidence type="ECO:0000259" key="4">
    <source>
        <dbReference type="Pfam" id="PF05592"/>
    </source>
</evidence>
<feature type="domain" description="Alpha-L-rhamnosidase six-hairpin glycosidase" evidence="6">
    <location>
        <begin position="425"/>
        <end position="777"/>
    </location>
</feature>
<dbReference type="Pfam" id="PF08531">
    <property type="entry name" value="Bac_rhamnosid_N"/>
    <property type="match status" value="1"/>
</dbReference>
<evidence type="ECO:0000259" key="7">
    <source>
        <dbReference type="Pfam" id="PF17390"/>
    </source>
</evidence>
<evidence type="ECO:0000313" key="8">
    <source>
        <dbReference type="EMBL" id="PKX95118.1"/>
    </source>
</evidence>
<dbReference type="Proteomes" id="UP000234474">
    <property type="component" value="Unassembled WGS sequence"/>
</dbReference>
<dbReference type="Gene3D" id="2.60.120.260">
    <property type="entry name" value="Galactose-binding domain-like"/>
    <property type="match status" value="2"/>
</dbReference>
<dbReference type="Pfam" id="PF05592">
    <property type="entry name" value="Bac_rhamnosid"/>
    <property type="match status" value="1"/>
</dbReference>
<sequence length="896" mass="100683">MVRITRVWTEHHEPDTIGIGEARPRISWSFAGDEETWEQTYYEVEIKHDDGKLLSVTIESSQSRLVQWPFRPLSSRERVEVRVRVGGTANSCSDWSSPLVIEAGLLHSDDWSGCQLIEPSQSTETVPGKHRPVVFRRLLVLPEGAAVKRARLYITAHGIYEVHINGSRIGDQLLAPGWTSYQERLTYQTYEIEPQLLDGQQNQIDVDVAEGWFCGSLAFLRRHNLYGSRMGLIALMLVELDDGAIIRTGTDAEWVWAHGPMVEAGLLDGVTYDAREGHSARTVWRSVQTGSDYCTTRLTAPDGPPIRQTQELAVREIITSPSGKTILDFGQNFVGWVRLRSVSGPTGTTIRFRHAEVLEDGEIGVRPLRSAKCIDTLIIDGAGPISWEPKFTFHGFRYVEVDGWPAECPLTVGDIVGVVIHSDMRRTGRFRCSNPLLNRLHENIVWSMRGNFVGIPTDCPQRDERLGWTGDINMFADTASFLFDVSGMLSSWMKDMMVEQNAANGVVPLVIPYILGDFGPGKSAEAVWGDVAAMLPWALYVASGDIELLQRHYQSMKDWLNAIPRSASGLWKQAGHKLADWLDPSAPTDDPSNAMTDMYLVCDAFLVHVTTLMARVAATLDAPSEEQAFYKKEIADLRDAFVHEYITPSGRLACDTQTAYALAIQFNLFSTPEQQTHAAERLSLLIRQRSRFKISTGFAGTPYLGHGLTKVGKSNVFYRMLLHRECPSWLYPVTMGATTVWERWDSMLPDGSINPGDMTSFNHYALGAVASWMHRTIAGLEPVEPGWRVFRVEPVPGGNLQWAEAEYRSVYGDCRVRWEIKREGKQQRLWLEVVVPPNTKCQVCLPGSSDLIIVGSGQRTWEVDYHPQEWPVRALQPPFRPPDDILPENEVVPHEW</sequence>
<keyword evidence="3" id="KW-0378">Hydrolase</keyword>
<dbReference type="EMBL" id="MSZS01000003">
    <property type="protein sequence ID" value="PKX95118.1"/>
    <property type="molecule type" value="Genomic_DNA"/>
</dbReference>
<dbReference type="GO" id="GO:0030596">
    <property type="term" value="F:alpha-L-rhamnosidase activity"/>
    <property type="evidence" value="ECO:0007669"/>
    <property type="project" value="UniProtKB-EC"/>
</dbReference>
<feature type="domain" description="Alpha-L-rhamnosidase concanavalin-like" evidence="4">
    <location>
        <begin position="320"/>
        <end position="421"/>
    </location>
</feature>
<protein>
    <recommendedName>
        <fullName evidence="2">alpha-L-rhamnosidase</fullName>
        <ecNumber evidence="2">3.2.1.40</ecNumber>
    </recommendedName>
</protein>
<dbReference type="InterPro" id="IPR008928">
    <property type="entry name" value="6-hairpin_glycosidase_sf"/>
</dbReference>
<evidence type="ECO:0000259" key="5">
    <source>
        <dbReference type="Pfam" id="PF08531"/>
    </source>
</evidence>
<gene>
    <name evidence="8" type="ORF">P174DRAFT_458703</name>
</gene>
<dbReference type="Gene3D" id="2.60.40.10">
    <property type="entry name" value="Immunoglobulins"/>
    <property type="match status" value="1"/>
</dbReference>
<evidence type="ECO:0000256" key="1">
    <source>
        <dbReference type="ARBA" id="ARBA00001445"/>
    </source>
</evidence>
<dbReference type="InterPro" id="IPR035398">
    <property type="entry name" value="Bac_rhamnosid_C"/>
</dbReference>
<comment type="catalytic activity">
    <reaction evidence="1">
        <text>Hydrolysis of terminal non-reducing alpha-L-rhamnose residues in alpha-L-rhamnosides.</text>
        <dbReference type="EC" id="3.2.1.40"/>
    </reaction>
</comment>
<dbReference type="OMA" id="KRVQYQT"/>
<dbReference type="STRING" id="1392255.A0A2I1CBW2"/>
<feature type="domain" description="Bacterial alpha-L-rhamnosidase N-terminal" evidence="5">
    <location>
        <begin position="146"/>
        <end position="310"/>
    </location>
</feature>
<evidence type="ECO:0000256" key="3">
    <source>
        <dbReference type="ARBA" id="ARBA00022801"/>
    </source>
</evidence>
<comment type="caution">
    <text evidence="8">The sequence shown here is derived from an EMBL/GenBank/DDBJ whole genome shotgun (WGS) entry which is preliminary data.</text>
</comment>
<dbReference type="PIRSF" id="PIRSF010631">
    <property type="entry name" value="A-rhamnsds"/>
    <property type="match status" value="1"/>
</dbReference>
<dbReference type="RefSeq" id="XP_024683713.1">
    <property type="nucleotide sequence ID" value="XM_024829698.1"/>
</dbReference>
<name>A0A2I1CBW2_ASPN1</name>
<evidence type="ECO:0000313" key="9">
    <source>
        <dbReference type="Proteomes" id="UP000234474"/>
    </source>
</evidence>
<dbReference type="InterPro" id="IPR035396">
    <property type="entry name" value="Bac_rhamnosid6H"/>
</dbReference>
<dbReference type="PANTHER" id="PTHR33307">
    <property type="entry name" value="ALPHA-RHAMNOSIDASE (EUROFUNG)"/>
    <property type="match status" value="1"/>
</dbReference>
<proteinExistence type="predicted"/>
<dbReference type="InterPro" id="IPR016007">
    <property type="entry name" value="Alpha_rhamnosid"/>
</dbReference>
<keyword evidence="9" id="KW-1185">Reference proteome</keyword>
<evidence type="ECO:0000256" key="2">
    <source>
        <dbReference type="ARBA" id="ARBA00012652"/>
    </source>
</evidence>
<dbReference type="Gene3D" id="1.50.10.10">
    <property type="match status" value="1"/>
</dbReference>
<evidence type="ECO:0000259" key="6">
    <source>
        <dbReference type="Pfam" id="PF17389"/>
    </source>
</evidence>
<dbReference type="InterPro" id="IPR012341">
    <property type="entry name" value="6hp_glycosidase-like_sf"/>
</dbReference>
<dbReference type="GO" id="GO:0005975">
    <property type="term" value="P:carbohydrate metabolic process"/>
    <property type="evidence" value="ECO:0007669"/>
    <property type="project" value="InterPro"/>
</dbReference>